<comment type="caution">
    <text evidence="2">The sequence shown here is derived from an EMBL/GenBank/DDBJ whole genome shotgun (WGS) entry which is preliminary data.</text>
</comment>
<evidence type="ECO:0000256" key="1">
    <source>
        <dbReference type="SAM" id="SignalP"/>
    </source>
</evidence>
<name>A0A3M2LIG1_9ACTN</name>
<proteinExistence type="predicted"/>
<accession>A0A3M2LIG1</accession>
<dbReference type="EMBL" id="RFFG01000113">
    <property type="protein sequence ID" value="RMI37221.1"/>
    <property type="molecule type" value="Genomic_DNA"/>
</dbReference>
<dbReference type="OrthoDB" id="3482642at2"/>
<sequence>MGHGVIRTLVAGGALAASAAALLAGCGGGGNSAATCGDAKKAYERYIGGVRAVSAADAAQWRQPTEQLAANLSGLADKASDDRLKSALKDQADKLRAAAGTVATGDVEQLNATLAAAPTALGTACG</sequence>
<keyword evidence="1" id="KW-0732">Signal</keyword>
<dbReference type="Proteomes" id="UP000282674">
    <property type="component" value="Unassembled WGS sequence"/>
</dbReference>
<evidence type="ECO:0000313" key="2">
    <source>
        <dbReference type="EMBL" id="RMI37221.1"/>
    </source>
</evidence>
<dbReference type="RefSeq" id="WP_122199032.1">
    <property type="nucleotide sequence ID" value="NZ_JBHSKC010000020.1"/>
</dbReference>
<evidence type="ECO:0000313" key="3">
    <source>
        <dbReference type="Proteomes" id="UP000282674"/>
    </source>
</evidence>
<gene>
    <name evidence="2" type="ORF">EBO15_36470</name>
</gene>
<keyword evidence="3" id="KW-1185">Reference proteome</keyword>
<reference evidence="2 3" key="1">
    <citation type="submission" date="2018-10" db="EMBL/GenBank/DDBJ databases">
        <title>Isolation from soil.</title>
        <authorList>
            <person name="Hu J."/>
        </authorList>
    </citation>
    <scope>NUCLEOTIDE SEQUENCE [LARGE SCALE GENOMIC DNA]</scope>
    <source>
        <strain evidence="2 3">NEAU-Ht49</strain>
    </source>
</reference>
<feature type="signal peptide" evidence="1">
    <location>
        <begin position="1"/>
        <end position="19"/>
    </location>
</feature>
<feature type="chain" id="PRO_5038355486" description="Lipoprotein" evidence="1">
    <location>
        <begin position="20"/>
        <end position="126"/>
    </location>
</feature>
<evidence type="ECO:0008006" key="4">
    <source>
        <dbReference type="Google" id="ProtNLM"/>
    </source>
</evidence>
<dbReference type="PROSITE" id="PS51257">
    <property type="entry name" value="PROKAR_LIPOPROTEIN"/>
    <property type="match status" value="1"/>
</dbReference>
<dbReference type="AlphaFoldDB" id="A0A3M2LIG1"/>
<organism evidence="2 3">
    <name type="scientific">Actinomadura harenae</name>
    <dbReference type="NCBI Taxonomy" id="2483351"/>
    <lineage>
        <taxon>Bacteria</taxon>
        <taxon>Bacillati</taxon>
        <taxon>Actinomycetota</taxon>
        <taxon>Actinomycetes</taxon>
        <taxon>Streptosporangiales</taxon>
        <taxon>Thermomonosporaceae</taxon>
        <taxon>Actinomadura</taxon>
    </lineage>
</organism>
<protein>
    <recommendedName>
        <fullName evidence="4">Lipoprotein</fullName>
    </recommendedName>
</protein>